<comment type="similarity">
    <text evidence="1">Belongs to the HipA Ser/Thr kinase family.</text>
</comment>
<dbReference type="PANTHER" id="PTHR37419">
    <property type="entry name" value="SERINE/THREONINE-PROTEIN KINASE TOXIN HIPA"/>
    <property type="match status" value="1"/>
</dbReference>
<evidence type="ECO:0000259" key="4">
    <source>
        <dbReference type="Pfam" id="PF07804"/>
    </source>
</evidence>
<keyword evidence="2" id="KW-0808">Transferase</keyword>
<comment type="caution">
    <text evidence="5">The sequence shown here is derived from an EMBL/GenBank/DDBJ whole genome shotgun (WGS) entry which is preliminary data.</text>
</comment>
<dbReference type="PANTHER" id="PTHR37419:SF1">
    <property type="entry name" value="SERINE_THREONINE-PROTEIN KINASE TOXIN HIPA"/>
    <property type="match status" value="1"/>
</dbReference>
<evidence type="ECO:0000313" key="6">
    <source>
        <dbReference type="Proteomes" id="UP000638263"/>
    </source>
</evidence>
<evidence type="ECO:0000256" key="1">
    <source>
        <dbReference type="ARBA" id="ARBA00010164"/>
    </source>
</evidence>
<organism evidence="5 6">
    <name type="scientific">Nocardia jinanensis</name>
    <dbReference type="NCBI Taxonomy" id="382504"/>
    <lineage>
        <taxon>Bacteria</taxon>
        <taxon>Bacillati</taxon>
        <taxon>Actinomycetota</taxon>
        <taxon>Actinomycetes</taxon>
        <taxon>Mycobacteriales</taxon>
        <taxon>Nocardiaceae</taxon>
        <taxon>Nocardia</taxon>
    </lineage>
</organism>
<proteinExistence type="inferred from homology"/>
<evidence type="ECO:0000313" key="5">
    <source>
        <dbReference type="EMBL" id="GGL18529.1"/>
    </source>
</evidence>
<feature type="domain" description="HipA-like C-terminal" evidence="4">
    <location>
        <begin position="68"/>
        <end position="204"/>
    </location>
</feature>
<dbReference type="Pfam" id="PF07804">
    <property type="entry name" value="HipA_C"/>
    <property type="match status" value="1"/>
</dbReference>
<sequence length="232" mass="24969">MSVLRRAVKTGLDDEFTLLLAVGADAPGDVQVVPHGEPLTEVAALVDGDRPEDLDFTALVDKIDPHALPGVQQKASASMISTPLAAGFGRFILKLSQAGFPYLIENEAIHLTAARSLNIPVAIAQMIADRTGTSGLLVQRFDRFETGGVWKRSPFEDATQVMGIPPSEKYRADAIEVVEALASVAHAPRVAIRNLYLQFLFAWLGRIHRVRSTAVHRISAPADGTRTGLPTA</sequence>
<evidence type="ECO:0000256" key="2">
    <source>
        <dbReference type="ARBA" id="ARBA00022679"/>
    </source>
</evidence>
<reference evidence="5" key="2">
    <citation type="submission" date="2020-09" db="EMBL/GenBank/DDBJ databases">
        <authorList>
            <person name="Sun Q."/>
            <person name="Zhou Y."/>
        </authorList>
    </citation>
    <scope>NUCLEOTIDE SEQUENCE</scope>
    <source>
        <strain evidence="5">CGMCC 4.3508</strain>
    </source>
</reference>
<dbReference type="GO" id="GO:0005829">
    <property type="term" value="C:cytosol"/>
    <property type="evidence" value="ECO:0007669"/>
    <property type="project" value="TreeGrafter"/>
</dbReference>
<dbReference type="GO" id="GO:0004674">
    <property type="term" value="F:protein serine/threonine kinase activity"/>
    <property type="evidence" value="ECO:0007669"/>
    <property type="project" value="TreeGrafter"/>
</dbReference>
<dbReference type="InterPro" id="IPR012893">
    <property type="entry name" value="HipA-like_C"/>
</dbReference>
<dbReference type="EMBL" id="BMMH01000007">
    <property type="protein sequence ID" value="GGL18529.1"/>
    <property type="molecule type" value="Genomic_DNA"/>
</dbReference>
<dbReference type="InterPro" id="IPR052028">
    <property type="entry name" value="HipA_Ser/Thr_kinase"/>
</dbReference>
<keyword evidence="6" id="KW-1185">Reference proteome</keyword>
<accession>A0A917RPX2</accession>
<protein>
    <recommendedName>
        <fullName evidence="4">HipA-like C-terminal domain-containing protein</fullName>
    </recommendedName>
</protein>
<reference evidence="5" key="1">
    <citation type="journal article" date="2014" name="Int. J. Syst. Evol. Microbiol.">
        <title>Complete genome sequence of Corynebacterium casei LMG S-19264T (=DSM 44701T), isolated from a smear-ripened cheese.</title>
        <authorList>
            <consortium name="US DOE Joint Genome Institute (JGI-PGF)"/>
            <person name="Walter F."/>
            <person name="Albersmeier A."/>
            <person name="Kalinowski J."/>
            <person name="Ruckert C."/>
        </authorList>
    </citation>
    <scope>NUCLEOTIDE SEQUENCE</scope>
    <source>
        <strain evidence="5">CGMCC 4.3508</strain>
    </source>
</reference>
<keyword evidence="3" id="KW-0418">Kinase</keyword>
<gene>
    <name evidence="5" type="ORF">GCM10011588_36430</name>
</gene>
<dbReference type="AlphaFoldDB" id="A0A917RPX2"/>
<evidence type="ECO:0000256" key="3">
    <source>
        <dbReference type="ARBA" id="ARBA00022777"/>
    </source>
</evidence>
<name>A0A917RPX2_9NOCA</name>
<dbReference type="Proteomes" id="UP000638263">
    <property type="component" value="Unassembled WGS sequence"/>
</dbReference>